<feature type="region of interest" description="Disordered" evidence="6">
    <location>
        <begin position="1"/>
        <end position="63"/>
    </location>
</feature>
<name>A0A3B3IIK9_ORYLA</name>
<dbReference type="GO" id="GO:0006508">
    <property type="term" value="P:proteolysis"/>
    <property type="evidence" value="ECO:0007669"/>
    <property type="project" value="UniProtKB-KW"/>
</dbReference>
<feature type="domain" description="Ubiquitin-like protease family profile" evidence="7">
    <location>
        <begin position="517"/>
        <end position="739"/>
    </location>
</feature>
<dbReference type="SUPFAM" id="SSF54001">
    <property type="entry name" value="Cysteine proteinases"/>
    <property type="match status" value="1"/>
</dbReference>
<proteinExistence type="inferred from homology"/>
<dbReference type="PROSITE" id="PS50600">
    <property type="entry name" value="ULP_PROTEASE"/>
    <property type="match status" value="1"/>
</dbReference>
<accession>A0A3B3IIK9</accession>
<sequence length="784" mass="86553">MSSSFKIPKRKQPEGSSHFHMQSPLSRLQSSAPQVKGYEDSCSRGGLRRRQGRGALSPAAGRDRPLFRDVVKTLLGLNSPNGGGVSAANHRSPASWNCQSQAKGWRPKRASDRLLQPDGEPPHLHPPPPQTGVSLPLTNASVDSLAELRAEGHAGSWSSSSLQTRGQSSEDTEEDQSDSCQSSGPKASEERLTSPTRTRIRIRLSAASPLSDVRQTRPNGRRSLYVPPRDVTEAQRERWRRFREGRSSASRPKKARVTPAEPIVLSSEEEEGEESGRSGLAEDGGGSEALRVSLQPPVTPPTFLQLQFSRLHVGLMQAHANGAATVTEDAITLPVRGADDGQLVVVASQVWGYGVWDGGVARSGTLLAGWRGPAPSLLFLWVSNAQASLLHRELSAIQTSGGATGPSSSVLLLVLKEQLPELQAALLASILDLQSYRQGRSSHGGPASPLDWADGLTLVHSCPSPVDQHLLRLLGHSAGSSPLRSSQVNKSKPGPSDLQHLPFRLVQYPLSACKGRITVTREDLACLDAGEFFNDVIIDFYLKYLVVEGVASAVAETTHIFSSFFFRQLSRRRTAGEDEDGAASVPDRHRRHQRVKTWTRHLDIFTKDFLFVPVNQDSHWFLVVICFPGLEEPRQEQLESAGQVVSLPSAQPPECTLRGCSRRTVMKRPCILVMDSLKTSSHDGVCRLLRDYLQVEWEVRRRTPRLFSADSMKGFSCRVPQQDNSSDCGVFLLQFAHSFLQNPVVNFELPPRLENWFPRQQVRRKREEIRNLILELHQNQSSWE</sequence>
<dbReference type="FunFam" id="1.10.418.20:FF:000004">
    <property type="entry name" value="sentrin-specific protease 7 isoform X1"/>
    <property type="match status" value="1"/>
</dbReference>
<dbReference type="FunFam" id="1.10.418.20:FF:000001">
    <property type="entry name" value="sentrin-specific protease 6 isoform X1"/>
    <property type="match status" value="1"/>
</dbReference>
<keyword evidence="5" id="KW-0378">Hydrolase</keyword>
<evidence type="ECO:0000256" key="6">
    <source>
        <dbReference type="SAM" id="MobiDB-lite"/>
    </source>
</evidence>
<evidence type="ECO:0000256" key="1">
    <source>
        <dbReference type="ARBA" id="ARBA00005234"/>
    </source>
</evidence>
<keyword evidence="2" id="KW-0597">Phosphoprotein</keyword>
<protein>
    <submittedName>
        <fullName evidence="8">SUMO specific peptidase 7b</fullName>
    </submittedName>
</protein>
<evidence type="ECO:0000256" key="2">
    <source>
        <dbReference type="ARBA" id="ARBA00022553"/>
    </source>
</evidence>
<feature type="compositionally biased region" description="Polar residues" evidence="6">
    <location>
        <begin position="131"/>
        <end position="142"/>
    </location>
</feature>
<dbReference type="Proteomes" id="UP000001038">
    <property type="component" value="Chromosome 2"/>
</dbReference>
<keyword evidence="9" id="KW-1185">Reference proteome</keyword>
<evidence type="ECO:0000313" key="9">
    <source>
        <dbReference type="Proteomes" id="UP000001038"/>
    </source>
</evidence>
<evidence type="ECO:0000256" key="4">
    <source>
        <dbReference type="ARBA" id="ARBA00022786"/>
    </source>
</evidence>
<evidence type="ECO:0000313" key="8">
    <source>
        <dbReference type="Ensembl" id="ENSORLP00000043761.1"/>
    </source>
</evidence>
<evidence type="ECO:0000256" key="5">
    <source>
        <dbReference type="ARBA" id="ARBA00022801"/>
    </source>
</evidence>
<dbReference type="InterPro" id="IPR003653">
    <property type="entry name" value="Peptidase_C48_C"/>
</dbReference>
<dbReference type="Gene3D" id="3.30.310.130">
    <property type="entry name" value="Ubiquitin-related"/>
    <property type="match status" value="1"/>
</dbReference>
<dbReference type="OrthoDB" id="442460at2759"/>
<feature type="region of interest" description="Disordered" evidence="6">
    <location>
        <begin position="77"/>
        <end position="294"/>
    </location>
</feature>
<dbReference type="PANTHER" id="PTHR46896">
    <property type="entry name" value="SENTRIN-SPECIFIC PROTEASE"/>
    <property type="match status" value="1"/>
</dbReference>
<dbReference type="GeneTree" id="ENSGT00940000157308"/>
<comment type="similarity">
    <text evidence="1">Belongs to the peptidase C48 family.</text>
</comment>
<dbReference type="Ensembl" id="ENSORLT00000031483.1">
    <property type="protein sequence ID" value="ENSORLP00000043761.1"/>
    <property type="gene ID" value="ENSORLG00000029608.1"/>
</dbReference>
<reference evidence="8" key="3">
    <citation type="submission" date="2025-09" db="UniProtKB">
        <authorList>
            <consortium name="Ensembl"/>
        </authorList>
    </citation>
    <scope>IDENTIFICATION</scope>
    <source>
        <strain evidence="8">Hd-rR</strain>
    </source>
</reference>
<dbReference type="GO" id="GO:0005634">
    <property type="term" value="C:nucleus"/>
    <property type="evidence" value="ECO:0000318"/>
    <property type="project" value="GO_Central"/>
</dbReference>
<dbReference type="InterPro" id="IPR051947">
    <property type="entry name" value="Sentrin-specific_protease"/>
</dbReference>
<keyword evidence="4" id="KW-0833">Ubl conjugation pathway</keyword>
<dbReference type="PANTHER" id="PTHR46896:SF2">
    <property type="entry name" value="SENTRIN-SPECIFIC PROTEASE 7"/>
    <property type="match status" value="1"/>
</dbReference>
<dbReference type="GO" id="GO:0016926">
    <property type="term" value="P:protein desumoylation"/>
    <property type="evidence" value="ECO:0000318"/>
    <property type="project" value="GO_Central"/>
</dbReference>
<reference evidence="8" key="2">
    <citation type="submission" date="2025-08" db="UniProtKB">
        <authorList>
            <consortium name="Ensembl"/>
        </authorList>
    </citation>
    <scope>IDENTIFICATION</scope>
    <source>
        <strain evidence="8">Hd-rR</strain>
    </source>
</reference>
<dbReference type="Pfam" id="PF02902">
    <property type="entry name" value="Peptidase_C48"/>
    <property type="match status" value="1"/>
</dbReference>
<feature type="compositionally biased region" description="Low complexity" evidence="6">
    <location>
        <begin position="155"/>
        <end position="169"/>
    </location>
</feature>
<reference evidence="8 9" key="1">
    <citation type="journal article" date="2007" name="Nature">
        <title>The medaka draft genome and insights into vertebrate genome evolution.</title>
        <authorList>
            <person name="Kasahara M."/>
            <person name="Naruse K."/>
            <person name="Sasaki S."/>
            <person name="Nakatani Y."/>
            <person name="Qu W."/>
            <person name="Ahsan B."/>
            <person name="Yamada T."/>
            <person name="Nagayasu Y."/>
            <person name="Doi K."/>
            <person name="Kasai Y."/>
            <person name="Jindo T."/>
            <person name="Kobayashi D."/>
            <person name="Shimada A."/>
            <person name="Toyoda A."/>
            <person name="Kuroki Y."/>
            <person name="Fujiyama A."/>
            <person name="Sasaki T."/>
            <person name="Shimizu A."/>
            <person name="Asakawa S."/>
            <person name="Shimizu N."/>
            <person name="Hashimoto S."/>
            <person name="Yang J."/>
            <person name="Lee Y."/>
            <person name="Matsushima K."/>
            <person name="Sugano S."/>
            <person name="Sakaizumi M."/>
            <person name="Narita T."/>
            <person name="Ohishi K."/>
            <person name="Haga S."/>
            <person name="Ohta F."/>
            <person name="Nomoto H."/>
            <person name="Nogata K."/>
            <person name="Morishita T."/>
            <person name="Endo T."/>
            <person name="Shin-I T."/>
            <person name="Takeda H."/>
            <person name="Morishita S."/>
            <person name="Kohara Y."/>
        </authorList>
    </citation>
    <scope>NUCLEOTIDE SEQUENCE [LARGE SCALE GENOMIC DNA]</scope>
    <source>
        <strain evidence="8 9">Hd-rR</strain>
    </source>
</reference>
<dbReference type="InParanoid" id="A0A3B3IIK9"/>
<dbReference type="AlphaFoldDB" id="A0A3B3IIK9"/>
<feature type="compositionally biased region" description="Basic and acidic residues" evidence="6">
    <location>
        <begin position="230"/>
        <end position="246"/>
    </location>
</feature>
<feature type="compositionally biased region" description="Polar residues" evidence="6">
    <location>
        <begin position="92"/>
        <end position="102"/>
    </location>
</feature>
<keyword evidence="3" id="KW-0645">Protease</keyword>
<dbReference type="Gene3D" id="1.10.418.20">
    <property type="match status" value="1"/>
</dbReference>
<evidence type="ECO:0000259" key="7">
    <source>
        <dbReference type="PROSITE" id="PS50600"/>
    </source>
</evidence>
<feature type="compositionally biased region" description="Polar residues" evidence="6">
    <location>
        <begin position="19"/>
        <end position="33"/>
    </location>
</feature>
<gene>
    <name evidence="8" type="primary">senp7b</name>
</gene>
<organism evidence="8 9">
    <name type="scientific">Oryzias latipes</name>
    <name type="common">Japanese rice fish</name>
    <name type="synonym">Japanese killifish</name>
    <dbReference type="NCBI Taxonomy" id="8090"/>
    <lineage>
        <taxon>Eukaryota</taxon>
        <taxon>Metazoa</taxon>
        <taxon>Chordata</taxon>
        <taxon>Craniata</taxon>
        <taxon>Vertebrata</taxon>
        <taxon>Euteleostomi</taxon>
        <taxon>Actinopterygii</taxon>
        <taxon>Neopterygii</taxon>
        <taxon>Teleostei</taxon>
        <taxon>Neoteleostei</taxon>
        <taxon>Acanthomorphata</taxon>
        <taxon>Ovalentaria</taxon>
        <taxon>Atherinomorphae</taxon>
        <taxon>Beloniformes</taxon>
        <taxon>Adrianichthyidae</taxon>
        <taxon>Oryziinae</taxon>
        <taxon>Oryzias</taxon>
    </lineage>
</organism>
<dbReference type="InterPro" id="IPR038765">
    <property type="entry name" value="Papain-like_cys_pep_sf"/>
</dbReference>
<dbReference type="GO" id="GO:0005737">
    <property type="term" value="C:cytoplasm"/>
    <property type="evidence" value="ECO:0000318"/>
    <property type="project" value="GO_Central"/>
</dbReference>
<dbReference type="Bgee" id="ENSORLG00000029608">
    <property type="expression patterns" value="Expressed in intestine and 13 other cell types or tissues"/>
</dbReference>
<dbReference type="STRING" id="8090.ENSORLP00000043761"/>
<evidence type="ECO:0000256" key="3">
    <source>
        <dbReference type="ARBA" id="ARBA00022670"/>
    </source>
</evidence>
<dbReference type="GO" id="GO:0070139">
    <property type="term" value="F:SUMO-specific endopeptidase activity"/>
    <property type="evidence" value="ECO:0000318"/>
    <property type="project" value="GO_Central"/>
</dbReference>